<evidence type="ECO:0000313" key="2">
    <source>
        <dbReference type="EMBL" id="CAG9762115.1"/>
    </source>
</evidence>
<name>A0A9N9MDG0_9CUCU</name>
<protein>
    <recommendedName>
        <fullName evidence="4">Microtubule-associated protein Jupiter</fullName>
    </recommendedName>
</protein>
<feature type="region of interest" description="Disordered" evidence="1">
    <location>
        <begin position="97"/>
        <end position="170"/>
    </location>
</feature>
<gene>
    <name evidence="2" type="ORF">CEUTPL_LOCUS2799</name>
</gene>
<reference evidence="2" key="1">
    <citation type="submission" date="2022-01" db="EMBL/GenBank/DDBJ databases">
        <authorList>
            <person name="King R."/>
        </authorList>
    </citation>
    <scope>NUCLEOTIDE SEQUENCE</scope>
</reference>
<dbReference type="AlphaFoldDB" id="A0A9N9MDG0"/>
<feature type="compositionally biased region" description="Polar residues" evidence="1">
    <location>
        <begin position="97"/>
        <end position="112"/>
    </location>
</feature>
<dbReference type="EMBL" id="OU892287">
    <property type="protein sequence ID" value="CAG9762115.1"/>
    <property type="molecule type" value="Genomic_DNA"/>
</dbReference>
<dbReference type="OrthoDB" id="10071234at2759"/>
<keyword evidence="3" id="KW-1185">Reference proteome</keyword>
<evidence type="ECO:0008006" key="4">
    <source>
        <dbReference type="Google" id="ProtNLM"/>
    </source>
</evidence>
<accession>A0A9N9MDG0</accession>
<feature type="compositionally biased region" description="Basic and acidic residues" evidence="1">
    <location>
        <begin position="120"/>
        <end position="130"/>
    </location>
</feature>
<evidence type="ECO:0000313" key="3">
    <source>
        <dbReference type="Proteomes" id="UP001152799"/>
    </source>
</evidence>
<sequence>MANVYVGFHDQRNSSRVLKPPGGGTSSIFNNDFIPDVVPKTTPVKDNAKYKTSSIQDVLQTSTKTTTTSSTTTTTNNEVNESTPDITCQVEQMKIVESSTKSEVTETDSSGNEKVIASDSKSDGSVEHSFKKGASIGDILNQDDIMEKKKVKGSPGHQRVPPGGYSSGLW</sequence>
<dbReference type="Proteomes" id="UP001152799">
    <property type="component" value="Chromosome 11"/>
</dbReference>
<evidence type="ECO:0000256" key="1">
    <source>
        <dbReference type="SAM" id="MobiDB-lite"/>
    </source>
</evidence>
<organism evidence="2 3">
    <name type="scientific">Ceutorhynchus assimilis</name>
    <name type="common">cabbage seed weevil</name>
    <dbReference type="NCBI Taxonomy" id="467358"/>
    <lineage>
        <taxon>Eukaryota</taxon>
        <taxon>Metazoa</taxon>
        <taxon>Ecdysozoa</taxon>
        <taxon>Arthropoda</taxon>
        <taxon>Hexapoda</taxon>
        <taxon>Insecta</taxon>
        <taxon>Pterygota</taxon>
        <taxon>Neoptera</taxon>
        <taxon>Endopterygota</taxon>
        <taxon>Coleoptera</taxon>
        <taxon>Polyphaga</taxon>
        <taxon>Cucujiformia</taxon>
        <taxon>Curculionidae</taxon>
        <taxon>Ceutorhynchinae</taxon>
        <taxon>Ceutorhynchus</taxon>
    </lineage>
</organism>
<proteinExistence type="predicted"/>